<keyword evidence="1" id="KW-1133">Transmembrane helix</keyword>
<dbReference type="RefSeq" id="WP_052035936.1">
    <property type="nucleotide sequence ID" value="NZ_JMIR01000003.1"/>
</dbReference>
<reference evidence="2 3" key="1">
    <citation type="journal article" date="2013" name="Int. J. Syst. Evol. Microbiol.">
        <title>Tumebacillus flagellatus sp. nov., an alpha-amylase/pullulanase-producing bacterium isolated from cassava wastewater.</title>
        <authorList>
            <person name="Wang Q."/>
            <person name="Xie N."/>
            <person name="Qin Y."/>
            <person name="Shen N."/>
            <person name="Zhu J."/>
            <person name="Mi H."/>
            <person name="Huang R."/>
        </authorList>
    </citation>
    <scope>NUCLEOTIDE SEQUENCE [LARGE SCALE GENOMIC DNA]</scope>
    <source>
        <strain evidence="2 3">GST4</strain>
    </source>
</reference>
<protein>
    <submittedName>
        <fullName evidence="2">Uncharacterized protein</fullName>
    </submittedName>
</protein>
<name>A0A074LU66_9BACL</name>
<comment type="caution">
    <text evidence="2">The sequence shown here is derived from an EMBL/GenBank/DDBJ whole genome shotgun (WGS) entry which is preliminary data.</text>
</comment>
<dbReference type="Proteomes" id="UP000027931">
    <property type="component" value="Unassembled WGS sequence"/>
</dbReference>
<keyword evidence="1" id="KW-0812">Transmembrane</keyword>
<feature type="transmembrane region" description="Helical" evidence="1">
    <location>
        <begin position="204"/>
        <end position="226"/>
    </location>
</feature>
<keyword evidence="3" id="KW-1185">Reference proteome</keyword>
<keyword evidence="1" id="KW-0472">Membrane</keyword>
<feature type="transmembrane region" description="Helical" evidence="1">
    <location>
        <begin position="175"/>
        <end position="198"/>
    </location>
</feature>
<dbReference type="OrthoDB" id="2663520at2"/>
<dbReference type="AlphaFoldDB" id="A0A074LU66"/>
<dbReference type="STRING" id="1157490.EL26_03495"/>
<evidence type="ECO:0000313" key="2">
    <source>
        <dbReference type="EMBL" id="KEO84594.1"/>
    </source>
</evidence>
<feature type="transmembrane region" description="Helical" evidence="1">
    <location>
        <begin position="78"/>
        <end position="98"/>
    </location>
</feature>
<feature type="transmembrane region" description="Helical" evidence="1">
    <location>
        <begin position="53"/>
        <end position="72"/>
    </location>
</feature>
<feature type="transmembrane region" description="Helical" evidence="1">
    <location>
        <begin position="110"/>
        <end position="128"/>
    </location>
</feature>
<organism evidence="2 3">
    <name type="scientific">Tumebacillus flagellatus</name>
    <dbReference type="NCBI Taxonomy" id="1157490"/>
    <lineage>
        <taxon>Bacteria</taxon>
        <taxon>Bacillati</taxon>
        <taxon>Bacillota</taxon>
        <taxon>Bacilli</taxon>
        <taxon>Bacillales</taxon>
        <taxon>Alicyclobacillaceae</taxon>
        <taxon>Tumebacillus</taxon>
    </lineage>
</organism>
<evidence type="ECO:0000313" key="3">
    <source>
        <dbReference type="Proteomes" id="UP000027931"/>
    </source>
</evidence>
<feature type="transmembrane region" description="Helical" evidence="1">
    <location>
        <begin position="140"/>
        <end position="163"/>
    </location>
</feature>
<accession>A0A074LU66</accession>
<sequence>MKKRDADELAKFFDISKKEANDLVKSLNSSTVDISSLSEFLNHSLPLSSLRGAVIFFLVFFVDILMLLFIYADPYVELYRNLLVPPIILLHLFALWIIINPKKRQIASRLYLGVFAAFASVGYLVLIQKFLYSGQNLHSPFYGIVFVVGVLLGLVATCSYVVGKVKRGTFFDGGVNYKLIVSFSSIGVLVGHVVYSFFHWQGALLGVGILYLMSLVWMAFAVVMIYRYILIRRHPDLYIEEDY</sequence>
<evidence type="ECO:0000256" key="1">
    <source>
        <dbReference type="SAM" id="Phobius"/>
    </source>
</evidence>
<gene>
    <name evidence="2" type="ORF">EL26_03495</name>
</gene>
<proteinExistence type="predicted"/>
<dbReference type="EMBL" id="JMIR01000003">
    <property type="protein sequence ID" value="KEO84594.1"/>
    <property type="molecule type" value="Genomic_DNA"/>
</dbReference>